<dbReference type="GO" id="GO:0005506">
    <property type="term" value="F:iron ion binding"/>
    <property type="evidence" value="ECO:0007669"/>
    <property type="project" value="InterPro"/>
</dbReference>
<evidence type="ECO:0000313" key="8">
    <source>
        <dbReference type="Proteomes" id="UP000596660"/>
    </source>
</evidence>
<dbReference type="InterPro" id="IPR036396">
    <property type="entry name" value="Cyt_P450_sf"/>
</dbReference>
<dbReference type="GO" id="GO:0016705">
    <property type="term" value="F:oxidoreductase activity, acting on paired donors, with incorporation or reduction of molecular oxygen"/>
    <property type="evidence" value="ECO:0007669"/>
    <property type="project" value="InterPro"/>
</dbReference>
<evidence type="ECO:0000313" key="7">
    <source>
        <dbReference type="EnsemblPlants" id="AUR62014223-RA:cds"/>
    </source>
</evidence>
<dbReference type="SUPFAM" id="SSF48264">
    <property type="entry name" value="Cytochrome P450"/>
    <property type="match status" value="1"/>
</dbReference>
<dbReference type="Pfam" id="PF00067">
    <property type="entry name" value="p450"/>
    <property type="match status" value="1"/>
</dbReference>
<reference evidence="7" key="1">
    <citation type="journal article" date="2017" name="Nature">
        <title>The genome of Chenopodium quinoa.</title>
        <authorList>
            <person name="Jarvis D.E."/>
            <person name="Ho Y.S."/>
            <person name="Lightfoot D.J."/>
            <person name="Schmoeckel S.M."/>
            <person name="Li B."/>
            <person name="Borm T.J.A."/>
            <person name="Ohyanagi H."/>
            <person name="Mineta K."/>
            <person name="Michell C.T."/>
            <person name="Saber N."/>
            <person name="Kharbatia N.M."/>
            <person name="Rupper R.R."/>
            <person name="Sharp A.R."/>
            <person name="Dally N."/>
            <person name="Boughton B.A."/>
            <person name="Woo Y.H."/>
            <person name="Gao G."/>
            <person name="Schijlen E.G.W.M."/>
            <person name="Guo X."/>
            <person name="Momin A.A."/>
            <person name="Negrao S."/>
            <person name="Al-Babili S."/>
            <person name="Gehring C."/>
            <person name="Roessner U."/>
            <person name="Jung C."/>
            <person name="Murphy K."/>
            <person name="Arold S.T."/>
            <person name="Gojobori T."/>
            <person name="van der Linden C.G."/>
            <person name="van Loo E.N."/>
            <person name="Jellen E.N."/>
            <person name="Maughan P.J."/>
            <person name="Tester M."/>
        </authorList>
    </citation>
    <scope>NUCLEOTIDE SEQUENCE [LARGE SCALE GENOMIC DNA]</scope>
    <source>
        <strain evidence="7">cv. PI 614886</strain>
    </source>
</reference>
<proteinExistence type="predicted"/>
<protein>
    <recommendedName>
        <fullName evidence="9">Cytochrome P450</fullName>
    </recommendedName>
</protein>
<dbReference type="EnsemblPlants" id="AUR62014223-RA">
    <property type="protein sequence ID" value="AUR62014223-RA:cds"/>
    <property type="gene ID" value="AUR62014223"/>
</dbReference>
<evidence type="ECO:0008006" key="9">
    <source>
        <dbReference type="Google" id="ProtNLM"/>
    </source>
</evidence>
<name>A0A803LJS6_CHEQI</name>
<reference evidence="7" key="2">
    <citation type="submission" date="2021-03" db="UniProtKB">
        <authorList>
            <consortium name="EnsemblPlants"/>
        </authorList>
    </citation>
    <scope>IDENTIFICATION</scope>
</reference>
<keyword evidence="2" id="KW-0479">Metal-binding</keyword>
<keyword evidence="5" id="KW-0503">Monooxygenase</keyword>
<keyword evidence="4" id="KW-0408">Iron</keyword>
<organism evidence="7 8">
    <name type="scientific">Chenopodium quinoa</name>
    <name type="common">Quinoa</name>
    <dbReference type="NCBI Taxonomy" id="63459"/>
    <lineage>
        <taxon>Eukaryota</taxon>
        <taxon>Viridiplantae</taxon>
        <taxon>Streptophyta</taxon>
        <taxon>Embryophyta</taxon>
        <taxon>Tracheophyta</taxon>
        <taxon>Spermatophyta</taxon>
        <taxon>Magnoliopsida</taxon>
        <taxon>eudicotyledons</taxon>
        <taxon>Gunneridae</taxon>
        <taxon>Pentapetalae</taxon>
        <taxon>Caryophyllales</taxon>
        <taxon>Chenopodiaceae</taxon>
        <taxon>Chenopodioideae</taxon>
        <taxon>Atripliceae</taxon>
        <taxon>Chenopodium</taxon>
    </lineage>
</organism>
<dbReference type="Gramene" id="AUR62014223-RA">
    <property type="protein sequence ID" value="AUR62014223-RA:cds"/>
    <property type="gene ID" value="AUR62014223"/>
</dbReference>
<accession>A0A803LJS6</accession>
<keyword evidence="1" id="KW-0349">Heme</keyword>
<evidence type="ECO:0000256" key="1">
    <source>
        <dbReference type="ARBA" id="ARBA00022617"/>
    </source>
</evidence>
<dbReference type="Gene3D" id="1.10.630.10">
    <property type="entry name" value="Cytochrome P450"/>
    <property type="match status" value="1"/>
</dbReference>
<evidence type="ECO:0000256" key="5">
    <source>
        <dbReference type="ARBA" id="ARBA00023033"/>
    </source>
</evidence>
<evidence type="ECO:0000256" key="3">
    <source>
        <dbReference type="ARBA" id="ARBA00023002"/>
    </source>
</evidence>
<dbReference type="GO" id="GO:0004497">
    <property type="term" value="F:monooxygenase activity"/>
    <property type="evidence" value="ECO:0007669"/>
    <property type="project" value="UniProtKB-KW"/>
</dbReference>
<evidence type="ECO:0000256" key="2">
    <source>
        <dbReference type="ARBA" id="ARBA00022723"/>
    </source>
</evidence>
<evidence type="ECO:0000256" key="4">
    <source>
        <dbReference type="ARBA" id="ARBA00023004"/>
    </source>
</evidence>
<dbReference type="Proteomes" id="UP000596660">
    <property type="component" value="Unplaced"/>
</dbReference>
<keyword evidence="8" id="KW-1185">Reference proteome</keyword>
<dbReference type="OMA" id="HIAQRKS"/>
<sequence length="233" mass="26752">MFQQEKRTDTKAKPPQPCGSWPVIGHLHLLGELPHITLGKSADKYGQIFMIKLGIHQALVVSTAEMAKECLGSTNDKSFLNRPQKIFIEHMAYNGAMLGFSQYGQYWREMRKITTIELLSAHQVEIFKHVRISEVRSAMKSITVASQVIEEFYQGEEYNRCVKAFRDFFELAGVFVPTDALPFLRWFDIRGYEKKNEEVAKEIGHIAQRKSLPNMKQMQLSKPLAQLETSEDP</sequence>
<evidence type="ECO:0000256" key="6">
    <source>
        <dbReference type="SAM" id="MobiDB-lite"/>
    </source>
</evidence>
<feature type="region of interest" description="Disordered" evidence="6">
    <location>
        <begin position="214"/>
        <end position="233"/>
    </location>
</feature>
<dbReference type="InterPro" id="IPR001128">
    <property type="entry name" value="Cyt_P450"/>
</dbReference>
<keyword evidence="3" id="KW-0560">Oxidoreductase</keyword>
<dbReference type="PANTHER" id="PTHR47947:SF19">
    <property type="entry name" value="CYTOCHROME P450 82C3-RELATED"/>
    <property type="match status" value="1"/>
</dbReference>
<dbReference type="GO" id="GO:0020037">
    <property type="term" value="F:heme binding"/>
    <property type="evidence" value="ECO:0007669"/>
    <property type="project" value="InterPro"/>
</dbReference>
<dbReference type="InterPro" id="IPR050651">
    <property type="entry name" value="Plant_Cytochrome_P450_Monoox"/>
</dbReference>
<dbReference type="AlphaFoldDB" id="A0A803LJS6"/>
<dbReference type="PANTHER" id="PTHR47947">
    <property type="entry name" value="CYTOCHROME P450 82C3-RELATED"/>
    <property type="match status" value="1"/>
</dbReference>